<proteinExistence type="predicted"/>
<dbReference type="RefSeq" id="WP_305009183.1">
    <property type="nucleotide sequence ID" value="NZ_JAUQSY010000025.1"/>
</dbReference>
<keyword evidence="2" id="KW-1185">Reference proteome</keyword>
<dbReference type="EMBL" id="JAUQSY010000025">
    <property type="protein sequence ID" value="MDO7877728.1"/>
    <property type="molecule type" value="Genomic_DNA"/>
</dbReference>
<sequence>MAGRNYLDHVSFGTGSAVQYKHDKADNIVQENGSRHLSWNGSRHLSWDGANRLR</sequence>
<evidence type="ECO:0000313" key="2">
    <source>
        <dbReference type="Proteomes" id="UP001176429"/>
    </source>
</evidence>
<comment type="caution">
    <text evidence="1">The sequence shown here is derived from an EMBL/GenBank/DDBJ whole genome shotgun (WGS) entry which is preliminary data.</text>
</comment>
<reference evidence="1" key="1">
    <citation type="submission" date="2023-07" db="EMBL/GenBank/DDBJ databases">
        <authorList>
            <person name="Kim M.K."/>
        </authorList>
    </citation>
    <scope>NUCLEOTIDE SEQUENCE</scope>
    <source>
        <strain evidence="1">ASUV-10-1</strain>
    </source>
</reference>
<dbReference type="Proteomes" id="UP001176429">
    <property type="component" value="Unassembled WGS sequence"/>
</dbReference>
<protein>
    <submittedName>
        <fullName evidence="1">Uncharacterized protein</fullName>
    </submittedName>
</protein>
<gene>
    <name evidence="1" type="ORF">Q5H93_23530</name>
</gene>
<name>A0ABT9BHI0_9BACT</name>
<organism evidence="1 2">
    <name type="scientific">Hymenobacter aranciens</name>
    <dbReference type="NCBI Taxonomy" id="3063996"/>
    <lineage>
        <taxon>Bacteria</taxon>
        <taxon>Pseudomonadati</taxon>
        <taxon>Bacteroidota</taxon>
        <taxon>Cytophagia</taxon>
        <taxon>Cytophagales</taxon>
        <taxon>Hymenobacteraceae</taxon>
        <taxon>Hymenobacter</taxon>
    </lineage>
</organism>
<accession>A0ABT9BHI0</accession>
<evidence type="ECO:0000313" key="1">
    <source>
        <dbReference type="EMBL" id="MDO7877728.1"/>
    </source>
</evidence>